<dbReference type="Gene3D" id="3.40.50.300">
    <property type="entry name" value="P-loop containing nucleotide triphosphate hydrolases"/>
    <property type="match status" value="2"/>
</dbReference>
<dbReference type="KEGG" id="vne:CFK40_17020"/>
<feature type="domain" description="YhaN AAA" evidence="3">
    <location>
        <begin position="6"/>
        <end position="204"/>
    </location>
</feature>
<feature type="coiled-coil region" evidence="1">
    <location>
        <begin position="199"/>
        <end position="240"/>
    </location>
</feature>
<feature type="transmembrane region" description="Helical" evidence="2">
    <location>
        <begin position="488"/>
        <end position="506"/>
    </location>
</feature>
<organism evidence="4 5">
    <name type="scientific">Virgibacillus necropolis</name>
    <dbReference type="NCBI Taxonomy" id="163877"/>
    <lineage>
        <taxon>Bacteria</taxon>
        <taxon>Bacillati</taxon>
        <taxon>Bacillota</taxon>
        <taxon>Bacilli</taxon>
        <taxon>Bacillales</taxon>
        <taxon>Bacillaceae</taxon>
        <taxon>Virgibacillus</taxon>
    </lineage>
</organism>
<dbReference type="Pfam" id="PF13514">
    <property type="entry name" value="AAA_27"/>
    <property type="match status" value="1"/>
</dbReference>
<feature type="coiled-coil region" evidence="1">
    <location>
        <begin position="680"/>
        <end position="801"/>
    </location>
</feature>
<evidence type="ECO:0000259" key="3">
    <source>
        <dbReference type="Pfam" id="PF13514"/>
    </source>
</evidence>
<accession>A0A221MG07</accession>
<dbReference type="Proteomes" id="UP000204391">
    <property type="component" value="Chromosome"/>
</dbReference>
<name>A0A221MG07_9BACI</name>
<feature type="transmembrane region" description="Helical" evidence="2">
    <location>
        <begin position="464"/>
        <end position="482"/>
    </location>
</feature>
<reference evidence="4 5" key="1">
    <citation type="journal article" date="2003" name="Int. J. Syst. Evol. Microbiol.">
        <title>Virgibacillus carmonensis sp. nov., Virgibacillus necropolis sp. nov. and Virgibacillus picturae sp. nov., three novel species isolated from deteriorated mural paintings, transfer of the species of the genus salibacillus to Virgibacillus, as Virgibacillus marismortui comb. nov. and Virgibacillus salexigens comb. nov., and emended description of the genus Virgibacillus.</title>
        <authorList>
            <person name="Heyrman J."/>
            <person name="Logan N.A."/>
            <person name="Busse H.J."/>
            <person name="Balcaen A."/>
            <person name="Lebbe L."/>
            <person name="Rodriguez-Diaz M."/>
            <person name="Swings J."/>
            <person name="De Vos P."/>
        </authorList>
    </citation>
    <scope>NUCLEOTIDE SEQUENCE [LARGE SCALE GENOMIC DNA]</scope>
    <source>
        <strain evidence="4 5">LMG 19488</strain>
    </source>
</reference>
<gene>
    <name evidence="4" type="ORF">CFK40_17020</name>
</gene>
<dbReference type="AlphaFoldDB" id="A0A221MG07"/>
<keyword evidence="2" id="KW-0472">Membrane</keyword>
<keyword evidence="1" id="KW-0175">Coiled coil</keyword>
<dbReference type="OrthoDB" id="9764467at2"/>
<proteinExistence type="predicted"/>
<keyword evidence="5" id="KW-1185">Reference proteome</keyword>
<feature type="coiled-coil region" evidence="1">
    <location>
        <begin position="274"/>
        <end position="338"/>
    </location>
</feature>
<keyword evidence="2" id="KW-1133">Transmembrane helix</keyword>
<dbReference type="PANTHER" id="PTHR41259">
    <property type="entry name" value="DOUBLE-STRAND BREAK REPAIR RAD50 ATPASE, PUTATIVE-RELATED"/>
    <property type="match status" value="1"/>
</dbReference>
<dbReference type="SUPFAM" id="SSF52540">
    <property type="entry name" value="P-loop containing nucleoside triphosphate hydrolases"/>
    <property type="match status" value="1"/>
</dbReference>
<sequence>MEFIRATVYGFAKWHDFQIDFHPSELQIIYGENESGKSSLQQFILFMLFGLSPKKRAFFRSKTSGKMGGMLTIVEEGIGEYTIERVDEVNNGYAKCLLPNGEEADEAWLKRRLHGITRQTYQSIFSFDALDLTTLKTMNEEDIGDILLGVGLTGFTDIYAVEKRLDTKISELFKPFGKRPIINQQLDYLDDLTNKIQTVKSHEKTYSEKKTKLAEINAQIKELQRTIQVEKKNVSESEKMRQALPSLQKLSKYEHQLATFPKVITFPEDGIKRLESLKENILPLESELQVLKNNVTSYENKQAELKELLLKSNTYDEVKQLLETQDSYNEDVKEIKRLEGWIKEQEVGLKNELLAIDTNLKPVDLSDISLTYQTENTWVQLSEETQQLRIEKEKLAQEEAVQKKQKIELKNSLNKCNEYRLPAKQVDELSHRVHDYNNYHYRGNEGKQKTDFEAIKNKRHKNSLIIFSGSIIIGLLFGLFGFFQDYTWGYGVMLASFGFGIAQWIIGKRSTETIEQLITNNTGDSNNVMVTLEEKEEATQLLSSHDEAVRQVETIGEKLETNKIEQIKWQERHELMIQKANRVDEKVTHQRKLYPILETIDISNWPAFYHAFKSLLQQNLEWKSKKQQLADVKEVELNHREFIMRFLKDRNWESKYKSIDTGFAFLHEKVEEHDGTLRLLEQYEAWKKTANEQVESLKKKLQVFQREQLNLMKVAEVETEEQFYQKNTLLEDEKQVKLKIEEIKEQLSMTYSEDKIVEFAADSIGEITDIEEKQKKYQKNLELAEQKLEKEREQFAAIDADLAYMEGSDEHSQIMHRLHIETAELNKLGEKWAILKSAKEMLVETKNNYRDKYMERLINQTSDYFVMLTNHAYTNVYAPSKNQPFQVESANHLRYTVNELSQGTRDQLYIALRLAISEVMSKTHNMPFIIDDAFVHFDDIRVEYMMDLIASISKKRQVLLFTCKKGLIKDLTASNITVLHESIRKI</sequence>
<dbReference type="InterPro" id="IPR027417">
    <property type="entry name" value="P-loop_NTPase"/>
</dbReference>
<dbReference type="EMBL" id="CP022437">
    <property type="protein sequence ID" value="ASN06597.1"/>
    <property type="molecule type" value="Genomic_DNA"/>
</dbReference>
<evidence type="ECO:0000256" key="2">
    <source>
        <dbReference type="SAM" id="Phobius"/>
    </source>
</evidence>
<protein>
    <recommendedName>
        <fullName evidence="3">YhaN AAA domain-containing protein</fullName>
    </recommendedName>
</protein>
<dbReference type="RefSeq" id="WP_089533593.1">
    <property type="nucleotide sequence ID" value="NZ_CP022437.1"/>
</dbReference>
<dbReference type="PANTHER" id="PTHR41259:SF1">
    <property type="entry name" value="DOUBLE-STRAND BREAK REPAIR RAD50 ATPASE, PUTATIVE-RELATED"/>
    <property type="match status" value="1"/>
</dbReference>
<evidence type="ECO:0000313" key="4">
    <source>
        <dbReference type="EMBL" id="ASN06597.1"/>
    </source>
</evidence>
<evidence type="ECO:0000313" key="5">
    <source>
        <dbReference type="Proteomes" id="UP000204391"/>
    </source>
</evidence>
<keyword evidence="2" id="KW-0812">Transmembrane</keyword>
<dbReference type="InterPro" id="IPR038734">
    <property type="entry name" value="YhaN_AAA"/>
</dbReference>
<evidence type="ECO:0000256" key="1">
    <source>
        <dbReference type="SAM" id="Coils"/>
    </source>
</evidence>